<evidence type="ECO:0000256" key="4">
    <source>
        <dbReference type="ARBA" id="ARBA00012477"/>
    </source>
</evidence>
<dbReference type="GeneID" id="9184821"/>
<keyword evidence="9" id="KW-0378">Hydrolase</keyword>
<dbReference type="eggNOG" id="KOG2121">
    <property type="taxonomic scope" value="Eukaryota"/>
</dbReference>
<evidence type="ECO:0000256" key="6">
    <source>
        <dbReference type="ARBA" id="ARBA00022722"/>
    </source>
</evidence>
<dbReference type="KEGG" id="tml:GSTUM_00000622001"/>
<dbReference type="EMBL" id="FN430107">
    <property type="protein sequence ID" value="CAZ82142.1"/>
    <property type="molecule type" value="Genomic_DNA"/>
</dbReference>
<evidence type="ECO:0000256" key="11">
    <source>
        <dbReference type="SAM" id="MobiDB-lite"/>
    </source>
</evidence>
<keyword evidence="7" id="KW-0479">Metal-binding</keyword>
<keyword evidence="5" id="KW-0819">tRNA processing</keyword>
<evidence type="ECO:0000256" key="10">
    <source>
        <dbReference type="ARBA" id="ARBA00022833"/>
    </source>
</evidence>
<dbReference type="Gene3D" id="3.60.15.10">
    <property type="entry name" value="Ribonuclease Z/Hydroxyacylglutathione hydrolase-like"/>
    <property type="match status" value="1"/>
</dbReference>
<evidence type="ECO:0000256" key="7">
    <source>
        <dbReference type="ARBA" id="ARBA00022723"/>
    </source>
</evidence>
<gene>
    <name evidence="12" type="ORF">GSTUM_00000622001</name>
</gene>
<reference evidence="12 13" key="1">
    <citation type="journal article" date="2010" name="Nature">
        <title>Perigord black truffle genome uncovers evolutionary origins and mechanisms of symbiosis.</title>
        <authorList>
            <person name="Martin F."/>
            <person name="Kohler A."/>
            <person name="Murat C."/>
            <person name="Balestrini R."/>
            <person name="Coutinho P.M."/>
            <person name="Jaillon O."/>
            <person name="Montanini B."/>
            <person name="Morin E."/>
            <person name="Noel B."/>
            <person name="Percudani R."/>
            <person name="Porcel B."/>
            <person name="Rubini A."/>
            <person name="Amicucci A."/>
            <person name="Amselem J."/>
            <person name="Anthouard V."/>
            <person name="Arcioni S."/>
            <person name="Artiguenave F."/>
            <person name="Aury J.M."/>
            <person name="Ballario P."/>
            <person name="Bolchi A."/>
            <person name="Brenna A."/>
            <person name="Brun A."/>
            <person name="Buee M."/>
            <person name="Cantarel B."/>
            <person name="Chevalier G."/>
            <person name="Couloux A."/>
            <person name="Da Silva C."/>
            <person name="Denoeud F."/>
            <person name="Duplessis S."/>
            <person name="Ghignone S."/>
            <person name="Hilselberger B."/>
            <person name="Iotti M."/>
            <person name="Marcais B."/>
            <person name="Mello A."/>
            <person name="Miranda M."/>
            <person name="Pacioni G."/>
            <person name="Quesneville H."/>
            <person name="Riccioni C."/>
            <person name="Ruotolo R."/>
            <person name="Splivallo R."/>
            <person name="Stocchi V."/>
            <person name="Tisserant E."/>
            <person name="Viscomi A.R."/>
            <person name="Zambonelli A."/>
            <person name="Zampieri E."/>
            <person name="Henrissat B."/>
            <person name="Lebrun M.H."/>
            <person name="Paolocci F."/>
            <person name="Bonfante P."/>
            <person name="Ottonello S."/>
            <person name="Wincker P."/>
        </authorList>
    </citation>
    <scope>NUCLEOTIDE SEQUENCE [LARGE SCALE GENOMIC DNA]</scope>
    <source>
        <strain evidence="12 13">Mel28</strain>
    </source>
</reference>
<dbReference type="SUPFAM" id="SSF56281">
    <property type="entry name" value="Metallo-hydrolase/oxidoreductase"/>
    <property type="match status" value="1"/>
</dbReference>
<keyword evidence="10" id="KW-0862">Zinc</keyword>
<dbReference type="GO" id="GO:0042781">
    <property type="term" value="F:3'-tRNA processing endoribonuclease activity"/>
    <property type="evidence" value="ECO:0007669"/>
    <property type="project" value="UniProtKB-EC"/>
</dbReference>
<feature type="compositionally biased region" description="Acidic residues" evidence="11">
    <location>
        <begin position="249"/>
        <end position="265"/>
    </location>
</feature>
<dbReference type="Proteomes" id="UP000006911">
    <property type="component" value="Unassembled WGS sequence"/>
</dbReference>
<organism evidence="12 13">
    <name type="scientific">Tuber melanosporum (strain Mel28)</name>
    <name type="common">Perigord black truffle</name>
    <dbReference type="NCBI Taxonomy" id="656061"/>
    <lineage>
        <taxon>Eukaryota</taxon>
        <taxon>Fungi</taxon>
        <taxon>Dikarya</taxon>
        <taxon>Ascomycota</taxon>
        <taxon>Pezizomycotina</taxon>
        <taxon>Pezizomycetes</taxon>
        <taxon>Pezizales</taxon>
        <taxon>Tuberaceae</taxon>
        <taxon>Tuber</taxon>
    </lineage>
</organism>
<dbReference type="GO" id="GO:0046872">
    <property type="term" value="F:metal ion binding"/>
    <property type="evidence" value="ECO:0007669"/>
    <property type="project" value="UniProtKB-KW"/>
</dbReference>
<comment type="similarity">
    <text evidence="3">Belongs to the RNase Z family.</text>
</comment>
<evidence type="ECO:0000256" key="1">
    <source>
        <dbReference type="ARBA" id="ARBA00000402"/>
    </source>
</evidence>
<keyword evidence="13" id="KW-1185">Reference proteome</keyword>
<proteinExistence type="inferred from homology"/>
<protein>
    <recommendedName>
        <fullName evidence="4">ribonuclease Z</fullName>
        <ecNumber evidence="4">3.1.26.11</ecNumber>
    </recommendedName>
</protein>
<dbReference type="InParanoid" id="D5GC99"/>
<feature type="compositionally biased region" description="Basic and acidic residues" evidence="11">
    <location>
        <begin position="285"/>
        <end position="294"/>
    </location>
</feature>
<dbReference type="PANTHER" id="PTHR12553:SF49">
    <property type="entry name" value="ZINC PHOSPHODIESTERASE ELAC PROTEIN 2"/>
    <property type="match status" value="1"/>
</dbReference>
<evidence type="ECO:0000256" key="3">
    <source>
        <dbReference type="ARBA" id="ARBA00007823"/>
    </source>
</evidence>
<comment type="catalytic activity">
    <reaction evidence="1">
        <text>Endonucleolytic cleavage of RNA, removing extra 3' nucleotides from tRNA precursor, generating 3' termini of tRNAs. A 3'-hydroxy group is left at the tRNA terminus and a 5'-phosphoryl group is left at the trailer molecule.</text>
        <dbReference type="EC" id="3.1.26.11"/>
    </reaction>
</comment>
<dbReference type="GO" id="GO:0005739">
    <property type="term" value="C:mitochondrion"/>
    <property type="evidence" value="ECO:0007669"/>
    <property type="project" value="TreeGrafter"/>
</dbReference>
<keyword evidence="6" id="KW-0540">Nuclease</keyword>
<evidence type="ECO:0000313" key="13">
    <source>
        <dbReference type="Proteomes" id="UP000006911"/>
    </source>
</evidence>
<evidence type="ECO:0000256" key="9">
    <source>
        <dbReference type="ARBA" id="ARBA00022801"/>
    </source>
</evidence>
<name>D5GC99_TUBMM</name>
<accession>D5GC99</accession>
<dbReference type="AlphaFoldDB" id="D5GC99"/>
<dbReference type="InterPro" id="IPR036866">
    <property type="entry name" value="RibonucZ/Hydroxyglut_hydro"/>
</dbReference>
<dbReference type="GO" id="GO:1990180">
    <property type="term" value="P:mitochondrial tRNA 3'-end processing"/>
    <property type="evidence" value="ECO:0007669"/>
    <property type="project" value="TreeGrafter"/>
</dbReference>
<evidence type="ECO:0000256" key="2">
    <source>
        <dbReference type="ARBA" id="ARBA00001947"/>
    </source>
</evidence>
<feature type="region of interest" description="Disordered" evidence="11">
    <location>
        <begin position="249"/>
        <end position="294"/>
    </location>
</feature>
<comment type="cofactor">
    <cofactor evidence="2">
        <name>Zn(2+)</name>
        <dbReference type="ChEBI" id="CHEBI:29105"/>
    </cofactor>
</comment>
<evidence type="ECO:0000256" key="5">
    <source>
        <dbReference type="ARBA" id="ARBA00022694"/>
    </source>
</evidence>
<evidence type="ECO:0000256" key="8">
    <source>
        <dbReference type="ARBA" id="ARBA00022759"/>
    </source>
</evidence>
<dbReference type="STRING" id="656061.D5GC99"/>
<keyword evidence="8" id="KW-0255">Endonuclease</keyword>
<dbReference type="RefSeq" id="XP_002837951.1">
    <property type="nucleotide sequence ID" value="XM_002837905.1"/>
</dbReference>
<dbReference type="PANTHER" id="PTHR12553">
    <property type="entry name" value="ZINC PHOSPHODIESTERASE ELAC PROTEIN 2"/>
    <property type="match status" value="1"/>
</dbReference>
<dbReference type="InterPro" id="IPR047151">
    <property type="entry name" value="RNZ2-like"/>
</dbReference>
<sequence length="294" mass="32918">MKFQCTVVTMPTSDLPEHAYSTLMANATFSVISEKEPSGPVLKAWFNEVYPLANSEANQLMNVVASWKFLVWLREYADVEDCEDLLRKNLNKPNHLTAHLPEVLDSLSLASIQTSRAVHCLSSFTTSWTWSNGFKIAYSRDTRPTKGFVESGQNSTVLHEVTFDDELLPEAITKKHSTTSEAINAGKEMGAKNFILTHFSQRYPRLPILSAVDNGPEVLIAFDLCRVRLGDVKRFGAFIPALTELYEEADEEKIEGEEEVEEEPVVEEKKGKVGQARGYKPGGNKSEKKSDKRA</sequence>
<dbReference type="HOGENOM" id="CLU_947293_0_0_1"/>
<dbReference type="EC" id="3.1.26.11" evidence="4"/>
<evidence type="ECO:0000313" key="12">
    <source>
        <dbReference type="EMBL" id="CAZ82142.1"/>
    </source>
</evidence>